<dbReference type="EMBL" id="VUJU01005499">
    <property type="protein sequence ID" value="KAF0751029.1"/>
    <property type="molecule type" value="Genomic_DNA"/>
</dbReference>
<dbReference type="Pfam" id="PF05699">
    <property type="entry name" value="Dimer_Tnp_hAT"/>
    <property type="match status" value="1"/>
</dbReference>
<dbReference type="GO" id="GO:0046983">
    <property type="term" value="F:protein dimerization activity"/>
    <property type="evidence" value="ECO:0007669"/>
    <property type="project" value="InterPro"/>
</dbReference>
<evidence type="ECO:0000313" key="3">
    <source>
        <dbReference type="EMBL" id="KAF0751029.1"/>
    </source>
</evidence>
<gene>
    <name evidence="3" type="ORF">FWK35_00017609</name>
</gene>
<evidence type="ECO:0000256" key="1">
    <source>
        <dbReference type="SAM" id="Coils"/>
    </source>
</evidence>
<dbReference type="PANTHER" id="PTHR45749:SF21">
    <property type="entry name" value="DUF4371 DOMAIN-CONTAINING PROTEIN"/>
    <property type="match status" value="1"/>
</dbReference>
<keyword evidence="1" id="KW-0175">Coiled coil</keyword>
<dbReference type="OrthoDB" id="6613104at2759"/>
<feature type="coiled-coil region" evidence="1">
    <location>
        <begin position="23"/>
        <end position="50"/>
    </location>
</feature>
<dbReference type="PANTHER" id="PTHR45749">
    <property type="match status" value="1"/>
</dbReference>
<dbReference type="AlphaFoldDB" id="A0A6G0Y840"/>
<accession>A0A6G0Y840</accession>
<evidence type="ECO:0000313" key="4">
    <source>
        <dbReference type="Proteomes" id="UP000478052"/>
    </source>
</evidence>
<proteinExistence type="predicted"/>
<name>A0A6G0Y840_APHCR</name>
<comment type="caution">
    <text evidence="3">The sequence shown here is derived from an EMBL/GenBank/DDBJ whole genome shotgun (WGS) entry which is preliminary data.</text>
</comment>
<sequence length="231" mass="26321">MQPKILSQLNLVSKLLQSKNVDLLKATDNLKNAKTNLEKFRNGYENAKANALNIAIMDVVCCQLHNRFVGMNEVCNLFNFMSPSVLISLLEKDIMEYSQKIQLRYSNDLSAEFPLQLVMLVSMTTIKEELAKLNSIKEFLEFLIKQPLLTSSVPEVATALILFLTLPVTSANAERSFSKLKLVKNYLRSTQEQERLSDLAILAIEAKEAEKMDIKELIKTFSELRARKKNF</sequence>
<protein>
    <submittedName>
        <fullName evidence="3">Zinc finger MYM-type protein 1-like</fullName>
    </submittedName>
</protein>
<evidence type="ECO:0000259" key="2">
    <source>
        <dbReference type="Pfam" id="PF05699"/>
    </source>
</evidence>
<dbReference type="InterPro" id="IPR008906">
    <property type="entry name" value="HATC_C_dom"/>
</dbReference>
<reference evidence="3 4" key="1">
    <citation type="submission" date="2019-08" db="EMBL/GenBank/DDBJ databases">
        <title>Whole genome of Aphis craccivora.</title>
        <authorList>
            <person name="Voronova N.V."/>
            <person name="Shulinski R.S."/>
            <person name="Bandarenka Y.V."/>
            <person name="Zhorov D.G."/>
            <person name="Warner D."/>
        </authorList>
    </citation>
    <scope>NUCLEOTIDE SEQUENCE [LARGE SCALE GENOMIC DNA]</scope>
    <source>
        <strain evidence="3">180601</strain>
        <tissue evidence="3">Whole Body</tissue>
    </source>
</reference>
<dbReference type="Proteomes" id="UP000478052">
    <property type="component" value="Unassembled WGS sequence"/>
</dbReference>
<organism evidence="3 4">
    <name type="scientific">Aphis craccivora</name>
    <name type="common">Cowpea aphid</name>
    <dbReference type="NCBI Taxonomy" id="307492"/>
    <lineage>
        <taxon>Eukaryota</taxon>
        <taxon>Metazoa</taxon>
        <taxon>Ecdysozoa</taxon>
        <taxon>Arthropoda</taxon>
        <taxon>Hexapoda</taxon>
        <taxon>Insecta</taxon>
        <taxon>Pterygota</taxon>
        <taxon>Neoptera</taxon>
        <taxon>Paraneoptera</taxon>
        <taxon>Hemiptera</taxon>
        <taxon>Sternorrhyncha</taxon>
        <taxon>Aphidomorpha</taxon>
        <taxon>Aphidoidea</taxon>
        <taxon>Aphididae</taxon>
        <taxon>Aphidini</taxon>
        <taxon>Aphis</taxon>
        <taxon>Aphis</taxon>
    </lineage>
</organism>
<keyword evidence="4" id="KW-1185">Reference proteome</keyword>
<feature type="domain" description="HAT C-terminal dimerisation" evidence="2">
    <location>
        <begin position="139"/>
        <end position="205"/>
    </location>
</feature>